<dbReference type="eggNOG" id="COG0350">
    <property type="taxonomic scope" value="Bacteria"/>
</dbReference>
<comment type="catalytic activity">
    <reaction evidence="1 9">
        <text>a 4-O-methyl-thymidine in DNA + L-cysteinyl-[protein] = a thymidine in DNA + S-methyl-L-cysteinyl-[protein]</text>
        <dbReference type="Rhea" id="RHEA:53428"/>
        <dbReference type="Rhea" id="RHEA-COMP:10131"/>
        <dbReference type="Rhea" id="RHEA-COMP:10132"/>
        <dbReference type="Rhea" id="RHEA-COMP:13555"/>
        <dbReference type="Rhea" id="RHEA-COMP:13556"/>
        <dbReference type="ChEBI" id="CHEBI:29950"/>
        <dbReference type="ChEBI" id="CHEBI:82612"/>
        <dbReference type="ChEBI" id="CHEBI:137386"/>
        <dbReference type="ChEBI" id="CHEBI:137387"/>
        <dbReference type="EC" id="2.1.1.63"/>
    </reaction>
</comment>
<evidence type="ECO:0000259" key="10">
    <source>
        <dbReference type="Pfam" id="PF01035"/>
    </source>
</evidence>
<keyword evidence="7 9" id="KW-0234">DNA repair</keyword>
<dbReference type="InterPro" id="IPR008332">
    <property type="entry name" value="MethylG_MeTrfase_N"/>
</dbReference>
<dbReference type="Pfam" id="PF02870">
    <property type="entry name" value="Methyltransf_1N"/>
    <property type="match status" value="1"/>
</dbReference>
<dbReference type="SUPFAM" id="SSF46767">
    <property type="entry name" value="Methylated DNA-protein cysteine methyltransferase, C-terminal domain"/>
    <property type="match status" value="1"/>
</dbReference>
<keyword evidence="4 9" id="KW-0489">Methyltransferase</keyword>
<keyword evidence="5 9" id="KW-0808">Transferase</keyword>
<evidence type="ECO:0000313" key="13">
    <source>
        <dbReference type="Proteomes" id="UP000001027"/>
    </source>
</evidence>
<comment type="subcellular location">
    <subcellularLocation>
        <location evidence="9">Cytoplasm</location>
    </subcellularLocation>
</comment>
<dbReference type="InterPro" id="IPR023546">
    <property type="entry name" value="MGMT"/>
</dbReference>
<dbReference type="FunFam" id="1.10.10.10:FF:000214">
    <property type="entry name" value="Methylated-DNA--protein-cysteine methyltransferase"/>
    <property type="match status" value="1"/>
</dbReference>
<evidence type="ECO:0000256" key="7">
    <source>
        <dbReference type="ARBA" id="ARBA00023204"/>
    </source>
</evidence>
<evidence type="ECO:0000259" key="11">
    <source>
        <dbReference type="Pfam" id="PF02870"/>
    </source>
</evidence>
<evidence type="ECO:0000256" key="6">
    <source>
        <dbReference type="ARBA" id="ARBA00022763"/>
    </source>
</evidence>
<dbReference type="RefSeq" id="WP_003815185.1">
    <property type="nucleotide sequence ID" value="NC_002927.3"/>
</dbReference>
<dbReference type="InterPro" id="IPR001497">
    <property type="entry name" value="MethylDNA_cys_MeTrfase_AS"/>
</dbReference>
<dbReference type="GeneID" id="56476988"/>
<dbReference type="PROSITE" id="PS00374">
    <property type="entry name" value="MGMT"/>
    <property type="match status" value="1"/>
</dbReference>
<proteinExistence type="inferred from homology"/>
<dbReference type="CDD" id="cd06445">
    <property type="entry name" value="ATase"/>
    <property type="match status" value="1"/>
</dbReference>
<reference evidence="13" key="1">
    <citation type="journal article" date="2003" name="Nat. Genet.">
        <title>Comparative analysis of the genome sequences of Bordetella pertussis, Bordetella parapertussis and Bordetella bronchiseptica.</title>
        <authorList>
            <person name="Parkhill J."/>
            <person name="Sebaihia M."/>
            <person name="Preston A."/>
            <person name="Murphy L.D."/>
            <person name="Thomson N.R."/>
            <person name="Harris D.E."/>
            <person name="Holden M.T.G."/>
            <person name="Churcher C.M."/>
            <person name="Bentley S.D."/>
            <person name="Mungall K.L."/>
            <person name="Cerdeno-Tarraga A.-M."/>
            <person name="Temple L."/>
            <person name="James K.D."/>
            <person name="Harris B."/>
            <person name="Quail M.A."/>
            <person name="Achtman M."/>
            <person name="Atkin R."/>
            <person name="Baker S."/>
            <person name="Basham D."/>
            <person name="Bason N."/>
            <person name="Cherevach I."/>
            <person name="Chillingworth T."/>
            <person name="Collins M."/>
            <person name="Cronin A."/>
            <person name="Davis P."/>
            <person name="Doggett J."/>
            <person name="Feltwell T."/>
            <person name="Goble A."/>
            <person name="Hamlin N."/>
            <person name="Hauser H."/>
            <person name="Holroyd S."/>
            <person name="Jagels K."/>
            <person name="Leather S."/>
            <person name="Moule S."/>
            <person name="Norberczak H."/>
            <person name="O'Neil S."/>
            <person name="Ormond D."/>
            <person name="Price C."/>
            <person name="Rabbinowitsch E."/>
            <person name="Rutter S."/>
            <person name="Sanders M."/>
            <person name="Saunders D."/>
            <person name="Seeger K."/>
            <person name="Sharp S."/>
            <person name="Simmonds M."/>
            <person name="Skelton J."/>
            <person name="Squares R."/>
            <person name="Squares S."/>
            <person name="Stevens K."/>
            <person name="Unwin L."/>
            <person name="Whitehead S."/>
            <person name="Barrell B.G."/>
            <person name="Maskell D.J."/>
        </authorList>
    </citation>
    <scope>NUCLEOTIDE SEQUENCE [LARGE SCALE GENOMIC DNA]</scope>
    <source>
        <strain evidence="13">ATCC BAA-588 / NCTC 13252 / RB50</strain>
    </source>
</reference>
<feature type="domain" description="Methylguanine DNA methyltransferase ribonuclease-like" evidence="11">
    <location>
        <begin position="16"/>
        <end position="79"/>
    </location>
</feature>
<dbReference type="PANTHER" id="PTHR10815">
    <property type="entry name" value="METHYLATED-DNA--PROTEIN-CYSTEINE METHYLTRANSFERASE"/>
    <property type="match status" value="1"/>
</dbReference>
<organism evidence="12 13">
    <name type="scientific">Bordetella bronchiseptica (strain ATCC BAA-588 / NCTC 13252 / RB50)</name>
    <name type="common">Alcaligenes bronchisepticus</name>
    <dbReference type="NCBI Taxonomy" id="257310"/>
    <lineage>
        <taxon>Bacteria</taxon>
        <taxon>Pseudomonadati</taxon>
        <taxon>Pseudomonadota</taxon>
        <taxon>Betaproteobacteria</taxon>
        <taxon>Burkholderiales</taxon>
        <taxon>Alcaligenaceae</taxon>
        <taxon>Bordetella</taxon>
    </lineage>
</organism>
<name>A0A0H3LZP4_BORBR</name>
<dbReference type="KEGG" id="bbr:BB4513"/>
<protein>
    <recommendedName>
        <fullName evidence="9">Methylated-DNA--protein-cysteine methyltransferase</fullName>
        <ecNumber evidence="9">2.1.1.63</ecNumber>
    </recommendedName>
    <alternativeName>
        <fullName evidence="9">6-O-methylguanine-DNA methyltransferase</fullName>
        <shortName evidence="9">MGMT</shortName>
    </alternativeName>
    <alternativeName>
        <fullName evidence="9">O-6-methylguanine-DNA-alkyltransferase</fullName>
    </alternativeName>
</protein>
<dbReference type="InterPro" id="IPR036388">
    <property type="entry name" value="WH-like_DNA-bd_sf"/>
</dbReference>
<dbReference type="EMBL" id="BX640450">
    <property type="protein sequence ID" value="CAE34876.1"/>
    <property type="molecule type" value="Genomic_DNA"/>
</dbReference>
<keyword evidence="6 9" id="KW-0227">DNA damage</keyword>
<comment type="similarity">
    <text evidence="2 9">Belongs to the MGMT family.</text>
</comment>
<dbReference type="Gene3D" id="1.10.10.10">
    <property type="entry name" value="Winged helix-like DNA-binding domain superfamily/Winged helix DNA-binding domain"/>
    <property type="match status" value="1"/>
</dbReference>
<evidence type="ECO:0000256" key="5">
    <source>
        <dbReference type="ARBA" id="ARBA00022679"/>
    </source>
</evidence>
<evidence type="ECO:0000256" key="8">
    <source>
        <dbReference type="ARBA" id="ARBA00049348"/>
    </source>
</evidence>
<dbReference type="HAMAP" id="MF_00772">
    <property type="entry name" value="OGT"/>
    <property type="match status" value="1"/>
</dbReference>
<evidence type="ECO:0000256" key="2">
    <source>
        <dbReference type="ARBA" id="ARBA00008711"/>
    </source>
</evidence>
<dbReference type="AlphaFoldDB" id="A0A0H3LZP4"/>
<evidence type="ECO:0000313" key="12">
    <source>
        <dbReference type="EMBL" id="CAE34876.1"/>
    </source>
</evidence>
<comment type="function">
    <text evidence="9">Involved in the cellular defense against the biological effects of O6-methylguanine (O6-MeG) and O4-methylthymine (O4-MeT) in DNA. Repairs the methylated nucleobase in DNA by stoichiometrically transferring the methyl group to a cysteine residue in the enzyme. This is a suicide reaction: the enzyme is irreversibly inactivated.</text>
</comment>
<accession>A0A0H3LZP4</accession>
<dbReference type="Gene3D" id="3.30.160.70">
    <property type="entry name" value="Methylated DNA-protein cysteine methyltransferase domain"/>
    <property type="match status" value="1"/>
</dbReference>
<feature type="domain" description="Methylated-DNA-[protein]-cysteine S-methyltransferase DNA binding" evidence="10">
    <location>
        <begin position="86"/>
        <end position="165"/>
    </location>
</feature>
<sequence>MNPPSEQATDILYCDTDTPLGPMRLAARGQALCGAWFVDQRDCPAAAGWTPDAAHPALRQAAAELEQWFAGRRRAFEVDMQPEGTPFQRQVWQALLELPFGATISYGELARRVGRPKAARAVAGAVGRNPISILIPCHRIIGHDTSLTGFGGGLPRKQALLAHEGHRYLSRAARARRVSTTQMELPFGAA</sequence>
<evidence type="ECO:0000256" key="4">
    <source>
        <dbReference type="ARBA" id="ARBA00022603"/>
    </source>
</evidence>
<dbReference type="GO" id="GO:0005737">
    <property type="term" value="C:cytoplasm"/>
    <property type="evidence" value="ECO:0007669"/>
    <property type="project" value="UniProtKB-SubCell"/>
</dbReference>
<dbReference type="InterPro" id="IPR014048">
    <property type="entry name" value="MethylDNA_cys_MeTrfase_DNA-bd"/>
</dbReference>
<dbReference type="GO" id="GO:0003908">
    <property type="term" value="F:methylated-DNA-[protein]-cysteine S-methyltransferase activity"/>
    <property type="evidence" value="ECO:0007669"/>
    <property type="project" value="UniProtKB-UniRule"/>
</dbReference>
<dbReference type="Pfam" id="PF01035">
    <property type="entry name" value="DNA_binding_1"/>
    <property type="match status" value="1"/>
</dbReference>
<dbReference type="Proteomes" id="UP000001027">
    <property type="component" value="Chromosome"/>
</dbReference>
<dbReference type="InterPro" id="IPR036631">
    <property type="entry name" value="MGMT_N_sf"/>
</dbReference>
<dbReference type="GO" id="GO:0006307">
    <property type="term" value="P:DNA alkylation repair"/>
    <property type="evidence" value="ECO:0007669"/>
    <property type="project" value="UniProtKB-UniRule"/>
</dbReference>
<comment type="catalytic activity">
    <reaction evidence="8 9">
        <text>a 6-O-methyl-2'-deoxyguanosine in DNA + L-cysteinyl-[protein] = S-methyl-L-cysteinyl-[protein] + a 2'-deoxyguanosine in DNA</text>
        <dbReference type="Rhea" id="RHEA:24000"/>
        <dbReference type="Rhea" id="RHEA-COMP:10131"/>
        <dbReference type="Rhea" id="RHEA-COMP:10132"/>
        <dbReference type="Rhea" id="RHEA-COMP:11367"/>
        <dbReference type="Rhea" id="RHEA-COMP:11368"/>
        <dbReference type="ChEBI" id="CHEBI:29950"/>
        <dbReference type="ChEBI" id="CHEBI:82612"/>
        <dbReference type="ChEBI" id="CHEBI:85445"/>
        <dbReference type="ChEBI" id="CHEBI:85448"/>
        <dbReference type="EC" id="2.1.1.63"/>
    </reaction>
</comment>
<dbReference type="InterPro" id="IPR036217">
    <property type="entry name" value="MethylDNA_cys_MeTrfase_DNAb"/>
</dbReference>
<dbReference type="HOGENOM" id="CLU_000445_52_2_4"/>
<evidence type="ECO:0000256" key="3">
    <source>
        <dbReference type="ARBA" id="ARBA00022490"/>
    </source>
</evidence>
<comment type="miscellaneous">
    <text evidence="9">This enzyme catalyzes only one turnover and therefore is not strictly catalytic. According to one definition, an enzyme is a biocatalyst that acts repeatedly and over many reaction cycles.</text>
</comment>
<dbReference type="PANTHER" id="PTHR10815:SF5">
    <property type="entry name" value="METHYLATED-DNA--PROTEIN-CYSTEINE METHYLTRANSFERASE"/>
    <property type="match status" value="1"/>
</dbReference>
<evidence type="ECO:0000256" key="9">
    <source>
        <dbReference type="HAMAP-Rule" id="MF_00772"/>
    </source>
</evidence>
<dbReference type="NCBIfam" id="TIGR00589">
    <property type="entry name" value="ogt"/>
    <property type="match status" value="1"/>
</dbReference>
<dbReference type="SUPFAM" id="SSF53155">
    <property type="entry name" value="Methylated DNA-protein cysteine methyltransferase domain"/>
    <property type="match status" value="1"/>
</dbReference>
<keyword evidence="3 9" id="KW-0963">Cytoplasm</keyword>
<gene>
    <name evidence="12" type="primary">ogt</name>
    <name evidence="12" type="ordered locus">BB4513</name>
</gene>
<evidence type="ECO:0000256" key="1">
    <source>
        <dbReference type="ARBA" id="ARBA00001286"/>
    </source>
</evidence>
<dbReference type="GO" id="GO:0032259">
    <property type="term" value="P:methylation"/>
    <property type="evidence" value="ECO:0007669"/>
    <property type="project" value="UniProtKB-KW"/>
</dbReference>
<dbReference type="EC" id="2.1.1.63" evidence="9"/>
<feature type="active site" description="Nucleophile; methyl group acceptor" evidence="9">
    <location>
        <position position="137"/>
    </location>
</feature>